<organism evidence="2 3">
    <name type="scientific">Corynebacterium incognita</name>
    <dbReference type="NCBI Taxonomy" id="2754725"/>
    <lineage>
        <taxon>Bacteria</taxon>
        <taxon>Bacillati</taxon>
        <taxon>Actinomycetota</taxon>
        <taxon>Actinomycetes</taxon>
        <taxon>Mycobacteriales</taxon>
        <taxon>Corynebacteriaceae</taxon>
        <taxon>Corynebacterium</taxon>
    </lineage>
</organism>
<evidence type="ECO:0000313" key="3">
    <source>
        <dbReference type="Proteomes" id="UP000515743"/>
    </source>
</evidence>
<dbReference type="Pfam" id="PF11855">
    <property type="entry name" value="DUF3375"/>
    <property type="match status" value="1"/>
</dbReference>
<dbReference type="InterPro" id="IPR021804">
    <property type="entry name" value="DUF3375"/>
</dbReference>
<protein>
    <submittedName>
        <fullName evidence="2">DUF3375 domain-containing protein</fullName>
    </submittedName>
</protein>
<proteinExistence type="predicted"/>
<accession>A0A7G7CQS4</accession>
<dbReference type="KEGG" id="cik:H0194_02590"/>
<reference evidence="2 3" key="1">
    <citation type="submission" date="2020-07" db="EMBL/GenBank/DDBJ databases">
        <title>Complete genome and description of Corynebacterium incognita strain Marseille-Q3630 sp. nov.</title>
        <authorList>
            <person name="Boxberger M."/>
        </authorList>
    </citation>
    <scope>NUCLEOTIDE SEQUENCE [LARGE SCALE GENOMIC DNA]</scope>
    <source>
        <strain evidence="2 3">Marseille-Q3630</strain>
    </source>
</reference>
<keyword evidence="1" id="KW-0175">Coiled coil</keyword>
<sequence>MSVEARALSLSRVMNDSAAVRLLSADLAPVILAIIAEHFPQGAKPRSAAELYELMVIDFEVMASKFSLPRKPQDYCTDWVKQGWLVRKSGTGSQGETLEPSEDALVALEAVQRWEKPTNTVTASRIESISSSLRRLARDTNEDIASRIRSLELERDAIDREIERVSQGDFESLSAHDTAERVADILAMAQAVPSDFARVRHDFERLNHVLRRQLLDPEGYRGDVLDDIFRGVDLIGDSDAGRSFDGFRALLTDRERSAWADEWIAEILDSESAAHLPAGERSRLRRLFRDMEDTSDEVARTKAGLARSLRNYVTSEQFAEDRRMIELLREARGLAADAAQGTGLQAFHRMETPLQRIGMTIHSVSRIRLANPAREVVEYVPEEYVPGESDLGDLTSLVRESEIDFEELGAAVRATVDKRGSSSIAAVLAEHPATQGLGSVVGLIHLATRYGIAPSESPPEPEHVEWSEADGSQRRALIPRLYFDTDSLEELP</sequence>
<feature type="coiled-coil region" evidence="1">
    <location>
        <begin position="141"/>
        <end position="168"/>
    </location>
</feature>
<evidence type="ECO:0000256" key="1">
    <source>
        <dbReference type="SAM" id="Coils"/>
    </source>
</evidence>
<gene>
    <name evidence="2" type="ORF">H0194_02590</name>
</gene>
<keyword evidence="3" id="KW-1185">Reference proteome</keyword>
<dbReference type="RefSeq" id="WP_185176314.1">
    <property type="nucleotide sequence ID" value="NZ_CP059404.1"/>
</dbReference>
<dbReference type="EMBL" id="CP059404">
    <property type="protein sequence ID" value="QNE89940.1"/>
    <property type="molecule type" value="Genomic_DNA"/>
</dbReference>
<name>A0A7G7CQS4_9CORY</name>
<evidence type="ECO:0000313" key="2">
    <source>
        <dbReference type="EMBL" id="QNE89940.1"/>
    </source>
</evidence>
<dbReference type="AlphaFoldDB" id="A0A7G7CQS4"/>
<dbReference type="Proteomes" id="UP000515743">
    <property type="component" value="Chromosome"/>
</dbReference>